<accession>A0A0E9QZY1</accession>
<dbReference type="EMBL" id="GBXM01086086">
    <property type="protein sequence ID" value="JAH22491.1"/>
    <property type="molecule type" value="Transcribed_RNA"/>
</dbReference>
<name>A0A0E9QZY1_ANGAN</name>
<dbReference type="AlphaFoldDB" id="A0A0E9QZY1"/>
<proteinExistence type="predicted"/>
<protein>
    <submittedName>
        <fullName evidence="1">Uncharacterized protein</fullName>
    </submittedName>
</protein>
<organism evidence="1">
    <name type="scientific">Anguilla anguilla</name>
    <name type="common">European freshwater eel</name>
    <name type="synonym">Muraena anguilla</name>
    <dbReference type="NCBI Taxonomy" id="7936"/>
    <lineage>
        <taxon>Eukaryota</taxon>
        <taxon>Metazoa</taxon>
        <taxon>Chordata</taxon>
        <taxon>Craniata</taxon>
        <taxon>Vertebrata</taxon>
        <taxon>Euteleostomi</taxon>
        <taxon>Actinopterygii</taxon>
        <taxon>Neopterygii</taxon>
        <taxon>Teleostei</taxon>
        <taxon>Anguilliformes</taxon>
        <taxon>Anguillidae</taxon>
        <taxon>Anguilla</taxon>
    </lineage>
</organism>
<reference evidence="1" key="2">
    <citation type="journal article" date="2015" name="Fish Shellfish Immunol.">
        <title>Early steps in the European eel (Anguilla anguilla)-Vibrio vulnificus interaction in the gills: Role of the RtxA13 toxin.</title>
        <authorList>
            <person name="Callol A."/>
            <person name="Pajuelo D."/>
            <person name="Ebbesson L."/>
            <person name="Teles M."/>
            <person name="MacKenzie S."/>
            <person name="Amaro C."/>
        </authorList>
    </citation>
    <scope>NUCLEOTIDE SEQUENCE</scope>
</reference>
<evidence type="ECO:0000313" key="1">
    <source>
        <dbReference type="EMBL" id="JAH22491.1"/>
    </source>
</evidence>
<reference evidence="1" key="1">
    <citation type="submission" date="2014-11" db="EMBL/GenBank/DDBJ databases">
        <authorList>
            <person name="Amaro Gonzalez C."/>
        </authorList>
    </citation>
    <scope>NUCLEOTIDE SEQUENCE</scope>
</reference>
<sequence length="43" mass="4939">MRLIYPQNSTPIYFSTVKRFKPLCMSCKLTGHPVPYVTDHPNG</sequence>